<dbReference type="InterPro" id="IPR007588">
    <property type="entry name" value="Znf_FLYWCH"/>
</dbReference>
<sequence>MFATTEKMKPMLVHNGYRYIRDCEQKDTIYWCCKEKRTKEKCGGRAKTIGNDVIVTQAHSCVPTPTAVEATRLRSNILRTATNSTNSPRTVINECLAGASDPTIAALPKFESLATVIRRKRKSSILNQIDDNRRPMMFIIDFEKATENAIRALLPEKHIHGFWRSIQSRGMAERYGQEQEYAAALKKFSVLAFCDVQVPIYSRVEYMQSNQRLLNIINDYQNRDEVDYLAQCIYYIHFN</sequence>
<keyword evidence="5" id="KW-1185">Reference proteome</keyword>
<evidence type="ECO:0000256" key="2">
    <source>
        <dbReference type="ARBA" id="ARBA00022771"/>
    </source>
</evidence>
<reference evidence="6" key="1">
    <citation type="submission" date="2022-11" db="UniProtKB">
        <authorList>
            <consortium name="WormBaseParasite"/>
        </authorList>
    </citation>
    <scope>IDENTIFICATION</scope>
</reference>
<accession>A0A915LFT3</accession>
<evidence type="ECO:0000313" key="6">
    <source>
        <dbReference type="WBParaSite" id="scaffold10715_cov297.g15015"/>
    </source>
</evidence>
<feature type="domain" description="FLYWCH-type" evidence="4">
    <location>
        <begin position="2"/>
        <end position="59"/>
    </location>
</feature>
<dbReference type="WBParaSite" id="scaffold10715_cov297.g15015">
    <property type="protein sequence ID" value="scaffold10715_cov297.g15015"/>
    <property type="gene ID" value="scaffold10715_cov297.g15015"/>
</dbReference>
<protein>
    <submittedName>
        <fullName evidence="6">FLYWCH-type domain-containing protein</fullName>
    </submittedName>
</protein>
<organism evidence="5 6">
    <name type="scientific">Meloidogyne javanica</name>
    <name type="common">Root-knot nematode worm</name>
    <dbReference type="NCBI Taxonomy" id="6303"/>
    <lineage>
        <taxon>Eukaryota</taxon>
        <taxon>Metazoa</taxon>
        <taxon>Ecdysozoa</taxon>
        <taxon>Nematoda</taxon>
        <taxon>Chromadorea</taxon>
        <taxon>Rhabditida</taxon>
        <taxon>Tylenchina</taxon>
        <taxon>Tylenchomorpha</taxon>
        <taxon>Tylenchoidea</taxon>
        <taxon>Meloidogynidae</taxon>
        <taxon>Meloidogyninae</taxon>
        <taxon>Meloidogyne</taxon>
        <taxon>Meloidogyne incognita group</taxon>
    </lineage>
</organism>
<proteinExistence type="predicted"/>
<evidence type="ECO:0000256" key="1">
    <source>
        <dbReference type="ARBA" id="ARBA00022723"/>
    </source>
</evidence>
<name>A0A915LFT3_MELJA</name>
<keyword evidence="3" id="KW-0862">Zinc</keyword>
<evidence type="ECO:0000259" key="4">
    <source>
        <dbReference type="Pfam" id="PF04500"/>
    </source>
</evidence>
<dbReference type="GO" id="GO:0008270">
    <property type="term" value="F:zinc ion binding"/>
    <property type="evidence" value="ECO:0007669"/>
    <property type="project" value="UniProtKB-KW"/>
</dbReference>
<keyword evidence="2" id="KW-0863">Zinc-finger</keyword>
<evidence type="ECO:0000313" key="5">
    <source>
        <dbReference type="Proteomes" id="UP000887561"/>
    </source>
</evidence>
<dbReference type="AlphaFoldDB" id="A0A915LFT3"/>
<keyword evidence="1" id="KW-0479">Metal-binding</keyword>
<evidence type="ECO:0000256" key="3">
    <source>
        <dbReference type="ARBA" id="ARBA00022833"/>
    </source>
</evidence>
<dbReference type="Proteomes" id="UP000887561">
    <property type="component" value="Unplaced"/>
</dbReference>
<dbReference type="Gene3D" id="2.20.25.240">
    <property type="match status" value="1"/>
</dbReference>
<dbReference type="Pfam" id="PF04500">
    <property type="entry name" value="FLYWCH"/>
    <property type="match status" value="1"/>
</dbReference>